<comment type="caution">
    <text evidence="1">The sequence shown here is derived from an EMBL/GenBank/DDBJ whole genome shotgun (WGS) entry which is preliminary data.</text>
</comment>
<accession>A0ABS8Z4Q8</accession>
<organism evidence="1 2">
    <name type="scientific">Kibdelosporangium philippinense</name>
    <dbReference type="NCBI Taxonomy" id="211113"/>
    <lineage>
        <taxon>Bacteria</taxon>
        <taxon>Bacillati</taxon>
        <taxon>Actinomycetota</taxon>
        <taxon>Actinomycetes</taxon>
        <taxon>Pseudonocardiales</taxon>
        <taxon>Pseudonocardiaceae</taxon>
        <taxon>Kibdelosporangium</taxon>
    </lineage>
</organism>
<evidence type="ECO:0000313" key="1">
    <source>
        <dbReference type="EMBL" id="MCE7001631.1"/>
    </source>
</evidence>
<gene>
    <name evidence="1" type="ORF">LWC34_02060</name>
</gene>
<reference evidence="1 2" key="1">
    <citation type="submission" date="2021-12" db="EMBL/GenBank/DDBJ databases">
        <title>Genome sequence of Kibdelosporangium philippinense ATCC 49844.</title>
        <authorList>
            <person name="Fedorov E.A."/>
            <person name="Omeragic M."/>
            <person name="Shalygina K.F."/>
            <person name="Maclea K.S."/>
        </authorList>
    </citation>
    <scope>NUCLEOTIDE SEQUENCE [LARGE SCALE GENOMIC DNA]</scope>
    <source>
        <strain evidence="1 2">ATCC 49844</strain>
    </source>
</reference>
<dbReference type="RefSeq" id="WP_233722691.1">
    <property type="nucleotide sequence ID" value="NZ_JAJVCN010000001.1"/>
</dbReference>
<sequence length="621" mass="67576">MTDDVWQPYADEPLLTPEMTLGPHAVHPMDLKRLGNYLSALLEVRRAPIHVNVAFNAVYFGYDLSKGGYVGGPLDLDAFPVVAFGKAADALPVGAMVNIATGSEPLFAEVIYKEGKHDLLNDDGTLPSWISGAPVGATGPGEASDTGTPARTERLVIDVDAFGQGLSTTTSQLDRLRRRGKWLDAYGHLVLTATYASPSDAKLDDVTCYARYLLTRGRNQLLSAAAPAPLSMLLIETAGEEQLAIALTGIQRTLAAVLASAEELRTWRGYTFTRRSLARRLHDQGPLGGADMSSIAVQLSRSAVPSCVSRWRSNPSPAYTAIGPRLREVNGARESLAGLGYAEAVCHANAIISDYACRETNEETGLLSGNVHLRLDDPWEGGGVWRAEHPTSDYLAVDVTEPLGLGWLATLPEPDLIVDRHHENDPVDLSVTDSQISWTQPLRLSHMLDRHTPLPDRVVSHIRAAGLDSARMRLLLTHDGRELDPSETVQCVQTRLAGKPRLEGIDWPIEFFPGILLTYTWSYGAGVLRATTTLLDYPVTVDGKQIEHRYAPGILTREAAPGLDRRGKAATLAQRCACRKCRPCRSSGVVVLVEDAAQTWVSADVELTGLSLRGDRHRQWL</sequence>
<dbReference type="Proteomes" id="UP001521150">
    <property type="component" value="Unassembled WGS sequence"/>
</dbReference>
<keyword evidence="2" id="KW-1185">Reference proteome</keyword>
<dbReference type="EMBL" id="JAJVCN010000001">
    <property type="protein sequence ID" value="MCE7001631.1"/>
    <property type="molecule type" value="Genomic_DNA"/>
</dbReference>
<evidence type="ECO:0000313" key="2">
    <source>
        <dbReference type="Proteomes" id="UP001521150"/>
    </source>
</evidence>
<name>A0ABS8Z4Q8_9PSEU</name>
<proteinExistence type="predicted"/>
<protein>
    <submittedName>
        <fullName evidence="1">Uncharacterized protein</fullName>
    </submittedName>
</protein>